<evidence type="ECO:0000313" key="3">
    <source>
        <dbReference type="Proteomes" id="UP001497472"/>
    </source>
</evidence>
<gene>
    <name evidence="2" type="ORF">LNINA_LOCUS11133</name>
</gene>
<dbReference type="Proteomes" id="UP001497472">
    <property type="component" value="Unassembled WGS sequence"/>
</dbReference>
<reference evidence="2 3" key="1">
    <citation type="submission" date="2023-11" db="EMBL/GenBank/DDBJ databases">
        <authorList>
            <person name="Okamura Y."/>
        </authorList>
    </citation>
    <scope>NUCLEOTIDE SEQUENCE [LARGE SCALE GENOMIC DNA]</scope>
</reference>
<proteinExistence type="predicted"/>
<evidence type="ECO:0000313" key="2">
    <source>
        <dbReference type="EMBL" id="CAK1552050.1"/>
    </source>
</evidence>
<comment type="caution">
    <text evidence="2">The sequence shown here is derived from an EMBL/GenBank/DDBJ whole genome shotgun (WGS) entry which is preliminary data.</text>
</comment>
<protein>
    <submittedName>
        <fullName evidence="2">Uncharacterized protein</fullName>
    </submittedName>
</protein>
<evidence type="ECO:0000256" key="1">
    <source>
        <dbReference type="SAM" id="MobiDB-lite"/>
    </source>
</evidence>
<dbReference type="AlphaFoldDB" id="A0AAV1JRB9"/>
<sequence>MQLEFCIYDDNEKIVKKMVQDTGKTLPELTEAVDIFRVKINNFFTNEICTNKTSNEDLCLDSESEFSDKEDENVNPKKQRIETE</sequence>
<organism evidence="2 3">
    <name type="scientific">Leptosia nina</name>
    <dbReference type="NCBI Taxonomy" id="320188"/>
    <lineage>
        <taxon>Eukaryota</taxon>
        <taxon>Metazoa</taxon>
        <taxon>Ecdysozoa</taxon>
        <taxon>Arthropoda</taxon>
        <taxon>Hexapoda</taxon>
        <taxon>Insecta</taxon>
        <taxon>Pterygota</taxon>
        <taxon>Neoptera</taxon>
        <taxon>Endopterygota</taxon>
        <taxon>Lepidoptera</taxon>
        <taxon>Glossata</taxon>
        <taxon>Ditrysia</taxon>
        <taxon>Papilionoidea</taxon>
        <taxon>Pieridae</taxon>
        <taxon>Pierinae</taxon>
        <taxon>Leptosia</taxon>
    </lineage>
</organism>
<name>A0AAV1JRB9_9NEOP</name>
<accession>A0AAV1JRB9</accession>
<feature type="compositionally biased region" description="Basic and acidic residues" evidence="1">
    <location>
        <begin position="72"/>
        <end position="84"/>
    </location>
</feature>
<keyword evidence="3" id="KW-1185">Reference proteome</keyword>
<feature type="region of interest" description="Disordered" evidence="1">
    <location>
        <begin position="63"/>
        <end position="84"/>
    </location>
</feature>
<dbReference type="EMBL" id="CAVLEF010000132">
    <property type="protein sequence ID" value="CAK1552050.1"/>
    <property type="molecule type" value="Genomic_DNA"/>
</dbReference>